<proteinExistence type="predicted"/>
<gene>
    <name evidence="1" type="ORF">PsorP6_015809</name>
</gene>
<evidence type="ECO:0000313" key="2">
    <source>
        <dbReference type="Proteomes" id="UP001163321"/>
    </source>
</evidence>
<evidence type="ECO:0000313" key="1">
    <source>
        <dbReference type="EMBL" id="KAI9920472.1"/>
    </source>
</evidence>
<dbReference type="Proteomes" id="UP001163321">
    <property type="component" value="Chromosome 10"/>
</dbReference>
<comment type="caution">
    <text evidence="1">The sequence shown here is derived from an EMBL/GenBank/DDBJ whole genome shotgun (WGS) entry which is preliminary data.</text>
</comment>
<accession>A0ACC0WQ22</accession>
<reference evidence="1 2" key="1">
    <citation type="journal article" date="2022" name="bioRxiv">
        <title>The genome of the oomycete Peronosclerospora sorghi, a cosmopolitan pathogen of maize and sorghum, is inflated with dispersed pseudogenes.</title>
        <authorList>
            <person name="Fletcher K."/>
            <person name="Martin F."/>
            <person name="Isakeit T."/>
            <person name="Cavanaugh K."/>
            <person name="Magill C."/>
            <person name="Michelmore R."/>
        </authorList>
    </citation>
    <scope>NUCLEOTIDE SEQUENCE [LARGE SCALE GENOMIC DNA]</scope>
    <source>
        <strain evidence="1">P6</strain>
    </source>
</reference>
<protein>
    <submittedName>
        <fullName evidence="1">Uncharacterized protein</fullName>
    </submittedName>
</protein>
<organism evidence="1 2">
    <name type="scientific">Peronosclerospora sorghi</name>
    <dbReference type="NCBI Taxonomy" id="230839"/>
    <lineage>
        <taxon>Eukaryota</taxon>
        <taxon>Sar</taxon>
        <taxon>Stramenopiles</taxon>
        <taxon>Oomycota</taxon>
        <taxon>Peronosporomycetes</taxon>
        <taxon>Peronosporales</taxon>
        <taxon>Peronosporaceae</taxon>
        <taxon>Peronosclerospora</taxon>
    </lineage>
</organism>
<name>A0ACC0WQ22_9STRA</name>
<keyword evidence="2" id="KW-1185">Reference proteome</keyword>
<sequence>MGQRVVNSADINRDKLDIKKVFVKHDMLNIVWSDEHESSFSTKWLLQNTYSEVALDCRIHDMTTTPLALDAPVPSAEYDCMMDTSDDEGLHEVLRQIIEHGFVVICYSPSVPDEVKQLAERIDPISQSYVVN</sequence>
<dbReference type="EMBL" id="CM047589">
    <property type="protein sequence ID" value="KAI9920472.1"/>
    <property type="molecule type" value="Genomic_DNA"/>
</dbReference>